<dbReference type="GO" id="GO:0016301">
    <property type="term" value="F:kinase activity"/>
    <property type="evidence" value="ECO:0007669"/>
    <property type="project" value="UniProtKB-KW"/>
</dbReference>
<keyword evidence="2" id="KW-0418">Kinase</keyword>
<dbReference type="PANTHER" id="PTHR30492:SF0">
    <property type="entry name" value="METHYLGLYOXAL SYNTHASE"/>
    <property type="match status" value="1"/>
</dbReference>
<comment type="caution">
    <text evidence="2">The sequence shown here is derived from an EMBL/GenBank/DDBJ whole genome shotgun (WGS) entry which is preliminary data.</text>
</comment>
<proteinExistence type="predicted"/>
<dbReference type="AlphaFoldDB" id="A0A2M9CG05"/>
<keyword evidence="3" id="KW-1185">Reference proteome</keyword>
<dbReference type="Gene3D" id="3.40.50.10330">
    <property type="entry name" value="Probable inorganic polyphosphate/atp-NAD kinase, domain 1"/>
    <property type="match status" value="1"/>
</dbReference>
<dbReference type="GO" id="GO:0019242">
    <property type="term" value="P:methylglyoxal biosynthetic process"/>
    <property type="evidence" value="ECO:0007669"/>
    <property type="project" value="InterPro"/>
</dbReference>
<dbReference type="Pfam" id="PF00781">
    <property type="entry name" value="DAGK_cat"/>
    <property type="match status" value="1"/>
</dbReference>
<dbReference type="Gene3D" id="2.60.200.40">
    <property type="match status" value="1"/>
</dbReference>
<dbReference type="InterPro" id="IPR001206">
    <property type="entry name" value="Diacylglycerol_kinase_cat_dom"/>
</dbReference>
<evidence type="ECO:0000313" key="3">
    <source>
        <dbReference type="Proteomes" id="UP000228758"/>
    </source>
</evidence>
<dbReference type="Proteomes" id="UP000228758">
    <property type="component" value="Unassembled WGS sequence"/>
</dbReference>
<dbReference type="OrthoDB" id="3171056at2"/>
<name>A0A2M9CG05_9MICO</name>
<dbReference type="InterPro" id="IPR016064">
    <property type="entry name" value="NAD/diacylglycerol_kinase_sf"/>
</dbReference>
<gene>
    <name evidence="2" type="ORF">CLV46_0316</name>
</gene>
<dbReference type="SUPFAM" id="SSF111331">
    <property type="entry name" value="NAD kinase/diacylglycerol kinase-like"/>
    <property type="match status" value="1"/>
</dbReference>
<dbReference type="InterPro" id="IPR045540">
    <property type="entry name" value="YegS/DAGK_C"/>
</dbReference>
<dbReference type="Pfam" id="PF19279">
    <property type="entry name" value="YegS_C"/>
    <property type="match status" value="1"/>
</dbReference>
<dbReference type="GO" id="GO:0008929">
    <property type="term" value="F:methylglyoxal synthase activity"/>
    <property type="evidence" value="ECO:0007669"/>
    <property type="project" value="InterPro"/>
</dbReference>
<dbReference type="EMBL" id="PGFF01000001">
    <property type="protein sequence ID" value="PJJ70790.1"/>
    <property type="molecule type" value="Genomic_DNA"/>
</dbReference>
<dbReference type="PANTHER" id="PTHR30492">
    <property type="entry name" value="METHYLGLYOXAL SYNTHASE"/>
    <property type="match status" value="1"/>
</dbReference>
<feature type="domain" description="DAGKc" evidence="1">
    <location>
        <begin position="11"/>
        <end position="141"/>
    </location>
</feature>
<protein>
    <submittedName>
        <fullName evidence="2">Diacylglycerol kinase family enzyme</fullName>
    </submittedName>
</protein>
<dbReference type="GO" id="GO:0005829">
    <property type="term" value="C:cytosol"/>
    <property type="evidence" value="ECO:0007669"/>
    <property type="project" value="TreeGrafter"/>
</dbReference>
<dbReference type="RefSeq" id="WP_100363174.1">
    <property type="nucleotide sequence ID" value="NZ_PGFF01000001.1"/>
</dbReference>
<reference evidence="2 3" key="1">
    <citation type="submission" date="2017-11" db="EMBL/GenBank/DDBJ databases">
        <title>Genomic Encyclopedia of Archaeal and Bacterial Type Strains, Phase II (KMG-II): From Individual Species to Whole Genera.</title>
        <authorList>
            <person name="Goeker M."/>
        </authorList>
    </citation>
    <scope>NUCLEOTIDE SEQUENCE [LARGE SCALE GENOMIC DNA]</scope>
    <source>
        <strain evidence="2 3">DSM 27393</strain>
    </source>
</reference>
<sequence>MTAPETATRPANPSVAAVVYNPVKVDVDDLRATVADAQQRAGWGETLWFETSVEDPGGEVTKKALEQGAAVVMAAGGDGTVRAVAEQLRGTGVPIALLPSGTGNLLARNLDLTLDDQPGSIEVAFTGKDRSIDLGVFEARMEDGSLSRNAFLVMAGLGLDAQMIVNTNEELKKKVGWLAYVDAIARSLKGGSRLRMRYRLDNEPTRGMAAHTILIGNCGSLPANILLLPEAAVDDGLFDIVALRPKGLFGWFQIWVKIAWENGVLRRTEVGRRLMGTSKEVRALRYMKGRQLVMRFSEPEEYELDGDAFGKATAIRTYIDPGALVVRIPQDEEIDSDQEVGAARHSVDVPQ</sequence>
<accession>A0A2M9CG05</accession>
<keyword evidence="2" id="KW-0808">Transferase</keyword>
<dbReference type="PROSITE" id="PS50146">
    <property type="entry name" value="DAGK"/>
    <property type="match status" value="1"/>
</dbReference>
<evidence type="ECO:0000313" key="2">
    <source>
        <dbReference type="EMBL" id="PJJ70790.1"/>
    </source>
</evidence>
<evidence type="ECO:0000259" key="1">
    <source>
        <dbReference type="PROSITE" id="PS50146"/>
    </source>
</evidence>
<dbReference type="InterPro" id="IPR004363">
    <property type="entry name" value="Methylgl_synth"/>
</dbReference>
<dbReference type="InterPro" id="IPR017438">
    <property type="entry name" value="ATP-NAD_kinase_N"/>
</dbReference>
<organism evidence="2 3">
    <name type="scientific">Diaminobutyricimonas aerilata</name>
    <dbReference type="NCBI Taxonomy" id="1162967"/>
    <lineage>
        <taxon>Bacteria</taxon>
        <taxon>Bacillati</taxon>
        <taxon>Actinomycetota</taxon>
        <taxon>Actinomycetes</taxon>
        <taxon>Micrococcales</taxon>
        <taxon>Microbacteriaceae</taxon>
        <taxon>Diaminobutyricimonas</taxon>
    </lineage>
</organism>